<dbReference type="Gene3D" id="3.30.420.40">
    <property type="match status" value="2"/>
</dbReference>
<accession>A0A940DRW0</accession>
<evidence type="ECO:0000256" key="1">
    <source>
        <dbReference type="ARBA" id="ARBA00006479"/>
    </source>
</evidence>
<reference evidence="2" key="1">
    <citation type="submission" date="2020-10" db="EMBL/GenBank/DDBJ databases">
        <authorList>
            <person name="Gilroy R."/>
        </authorList>
    </citation>
    <scope>NUCLEOTIDE SEQUENCE</scope>
    <source>
        <strain evidence="2">G3-8215</strain>
    </source>
</reference>
<reference evidence="2" key="2">
    <citation type="journal article" date="2021" name="PeerJ">
        <title>Extensive microbial diversity within the chicken gut microbiome revealed by metagenomics and culture.</title>
        <authorList>
            <person name="Gilroy R."/>
            <person name="Ravi A."/>
            <person name="Getino M."/>
            <person name="Pursley I."/>
            <person name="Horton D.L."/>
            <person name="Alikhan N.F."/>
            <person name="Baker D."/>
            <person name="Gharbi K."/>
            <person name="Hall N."/>
            <person name="Watson M."/>
            <person name="Adriaenssens E.M."/>
            <person name="Foster-Nyarko E."/>
            <person name="Jarju S."/>
            <person name="Secka A."/>
            <person name="Antonio M."/>
            <person name="Oren A."/>
            <person name="Chaudhuri R.R."/>
            <person name="La Ragione R."/>
            <person name="Hildebrand F."/>
            <person name="Pallen M.J."/>
        </authorList>
    </citation>
    <scope>NUCLEOTIDE SEQUENCE</scope>
    <source>
        <strain evidence="2">G3-8215</strain>
    </source>
</reference>
<dbReference type="PANTHER" id="PTHR18964:SF149">
    <property type="entry name" value="BIFUNCTIONAL UDP-N-ACETYLGLUCOSAMINE 2-EPIMERASE_N-ACETYLMANNOSAMINE KINASE"/>
    <property type="match status" value="1"/>
</dbReference>
<dbReference type="CDD" id="cd23763">
    <property type="entry name" value="ASKHA_ATPase_ROK"/>
    <property type="match status" value="1"/>
</dbReference>
<dbReference type="PANTHER" id="PTHR18964">
    <property type="entry name" value="ROK (REPRESSOR, ORF, KINASE) FAMILY"/>
    <property type="match status" value="1"/>
</dbReference>
<sequence>MMEQNRARYAVGVDVGGSHSCAAVIDLLSGNTVGSPCISPLDSKAGAGEIVSSLTGNIAAAIESSGVDSVEGAGLAFPGPFDYVHGISTVQGVGKYDRIYGLDVASCLFSTLYDHGVRDFRFVNDASAFALGEFAAGAAKGAGRAVALTLGTGVGSGFVAEGKLVEGGDEVPAYGWVYHLPFEGGIVDEAFSTRWICGRYAELTGTEVSGAKDVADRCACGDDKALTLFREYGERLASFAAPVLMRFKADVLVLGGNISRAYGYFGPELEKGLSESGCSTDVRTSVLLDKAALYGAASLLV</sequence>
<dbReference type="Proteomes" id="UP000725002">
    <property type="component" value="Unassembled WGS sequence"/>
</dbReference>
<name>A0A940DRW0_9BACT</name>
<dbReference type="EMBL" id="JADILV010000037">
    <property type="protein sequence ID" value="MBO8483602.1"/>
    <property type="molecule type" value="Genomic_DNA"/>
</dbReference>
<evidence type="ECO:0000313" key="3">
    <source>
        <dbReference type="Proteomes" id="UP000725002"/>
    </source>
</evidence>
<evidence type="ECO:0000313" key="2">
    <source>
        <dbReference type="EMBL" id="MBO8483602.1"/>
    </source>
</evidence>
<dbReference type="Pfam" id="PF00480">
    <property type="entry name" value="ROK"/>
    <property type="match status" value="1"/>
</dbReference>
<organism evidence="2 3">
    <name type="scientific">Candidatus Cryptobacteroides avicola</name>
    <dbReference type="NCBI Taxonomy" id="2840757"/>
    <lineage>
        <taxon>Bacteria</taxon>
        <taxon>Pseudomonadati</taxon>
        <taxon>Bacteroidota</taxon>
        <taxon>Bacteroidia</taxon>
        <taxon>Bacteroidales</taxon>
        <taxon>Candidatus Cryptobacteroides</taxon>
    </lineage>
</organism>
<proteinExistence type="inferred from homology"/>
<dbReference type="SUPFAM" id="SSF53067">
    <property type="entry name" value="Actin-like ATPase domain"/>
    <property type="match status" value="1"/>
</dbReference>
<gene>
    <name evidence="2" type="ORF">IAB75_05755</name>
</gene>
<comment type="caution">
    <text evidence="2">The sequence shown here is derived from an EMBL/GenBank/DDBJ whole genome shotgun (WGS) entry which is preliminary data.</text>
</comment>
<dbReference type="AlphaFoldDB" id="A0A940DRW0"/>
<dbReference type="InterPro" id="IPR000600">
    <property type="entry name" value="ROK"/>
</dbReference>
<dbReference type="InterPro" id="IPR043129">
    <property type="entry name" value="ATPase_NBD"/>
</dbReference>
<protein>
    <submittedName>
        <fullName evidence="2">ROK family protein</fullName>
    </submittedName>
</protein>
<comment type="similarity">
    <text evidence="1">Belongs to the ROK (NagC/XylR) family.</text>
</comment>